<dbReference type="PRINTS" id="PR00455">
    <property type="entry name" value="HTHTETR"/>
</dbReference>
<evidence type="ECO:0000256" key="2">
    <source>
        <dbReference type="ARBA" id="ARBA00023125"/>
    </source>
</evidence>
<dbReference type="STRING" id="1121927.GOHSU_16_00700"/>
<dbReference type="PANTHER" id="PTHR30055:SF238">
    <property type="entry name" value="MYCOFACTOCIN BIOSYNTHESIS TRANSCRIPTIONAL REGULATOR MFTR-RELATED"/>
    <property type="match status" value="1"/>
</dbReference>
<evidence type="ECO:0000256" key="1">
    <source>
        <dbReference type="ARBA" id="ARBA00023015"/>
    </source>
</evidence>
<dbReference type="InterPro" id="IPR009057">
    <property type="entry name" value="Homeodomain-like_sf"/>
</dbReference>
<dbReference type="RefSeq" id="WP_005938627.1">
    <property type="nucleotide sequence ID" value="NZ_ATVK01000047.1"/>
</dbReference>
<proteinExistence type="predicted"/>
<evidence type="ECO:0000259" key="6">
    <source>
        <dbReference type="PROSITE" id="PS50977"/>
    </source>
</evidence>
<comment type="caution">
    <text evidence="7">The sequence shown here is derived from an EMBL/GenBank/DDBJ whole genome shotgun (WGS) entry which is preliminary data.</text>
</comment>
<dbReference type="GO" id="GO:0000976">
    <property type="term" value="F:transcription cis-regulatory region binding"/>
    <property type="evidence" value="ECO:0007669"/>
    <property type="project" value="TreeGrafter"/>
</dbReference>
<reference evidence="7 8" key="1">
    <citation type="submission" date="2012-12" db="EMBL/GenBank/DDBJ databases">
        <title>Whole genome shotgun sequence of Gordonia hirsuta NBRC 16056.</title>
        <authorList>
            <person name="Isaki-Nakamura S."/>
            <person name="Hosoyama A."/>
            <person name="Tsuchikane K."/>
            <person name="Katsumata H."/>
            <person name="Baba S."/>
            <person name="Yamazaki S."/>
            <person name="Fujita N."/>
        </authorList>
    </citation>
    <scope>NUCLEOTIDE SEQUENCE [LARGE SCALE GENOMIC DNA]</scope>
    <source>
        <strain evidence="7 8">NBRC 16056</strain>
    </source>
</reference>
<dbReference type="AlphaFoldDB" id="L7LAQ8"/>
<dbReference type="OrthoDB" id="268339at2"/>
<keyword evidence="2 4" id="KW-0238">DNA-binding</keyword>
<accession>L7LAQ8</accession>
<name>L7LAQ8_9ACTN</name>
<organism evidence="7 8">
    <name type="scientific">Gordonia hirsuta DSM 44140 = NBRC 16056</name>
    <dbReference type="NCBI Taxonomy" id="1121927"/>
    <lineage>
        <taxon>Bacteria</taxon>
        <taxon>Bacillati</taxon>
        <taxon>Actinomycetota</taxon>
        <taxon>Actinomycetes</taxon>
        <taxon>Mycobacteriales</taxon>
        <taxon>Gordoniaceae</taxon>
        <taxon>Gordonia</taxon>
    </lineage>
</organism>
<evidence type="ECO:0000313" key="8">
    <source>
        <dbReference type="Proteomes" id="UP000053405"/>
    </source>
</evidence>
<dbReference type="PANTHER" id="PTHR30055">
    <property type="entry name" value="HTH-TYPE TRANSCRIPTIONAL REGULATOR RUTR"/>
    <property type="match status" value="1"/>
</dbReference>
<dbReference type="Proteomes" id="UP000053405">
    <property type="component" value="Unassembled WGS sequence"/>
</dbReference>
<dbReference type="PROSITE" id="PS50977">
    <property type="entry name" value="HTH_TETR_2"/>
    <property type="match status" value="1"/>
</dbReference>
<dbReference type="GO" id="GO:0003700">
    <property type="term" value="F:DNA-binding transcription factor activity"/>
    <property type="evidence" value="ECO:0007669"/>
    <property type="project" value="TreeGrafter"/>
</dbReference>
<gene>
    <name evidence="7" type="ORF">GOHSU_16_00700</name>
</gene>
<dbReference type="InterPro" id="IPR001647">
    <property type="entry name" value="HTH_TetR"/>
</dbReference>
<dbReference type="eggNOG" id="COG1309">
    <property type="taxonomic scope" value="Bacteria"/>
</dbReference>
<feature type="region of interest" description="Disordered" evidence="5">
    <location>
        <begin position="81"/>
        <end position="101"/>
    </location>
</feature>
<protein>
    <submittedName>
        <fullName evidence="7">Putative TetR family transcriptional regulator</fullName>
    </submittedName>
</protein>
<keyword evidence="8" id="KW-1185">Reference proteome</keyword>
<keyword evidence="3" id="KW-0804">Transcription</keyword>
<sequence length="197" mass="21610">MQDEPLQGTREHKRSQTFRRIHEAAVELTLRDGLAAATVNEIAERAGVSRRTFFNYYPAKEDAVLGMREPQIPPRALREFLDPAPENTPAPENDDDAGPGKKRFNAALKLTVTTMAFNGVRAHRDATQELLVTALSEQLAERTASPRAADSARALILLAGAVLRFAYSDDPDILDDPDPAAISAAMTTFRDALKELV</sequence>
<dbReference type="Pfam" id="PF00440">
    <property type="entry name" value="TetR_N"/>
    <property type="match status" value="1"/>
</dbReference>
<evidence type="ECO:0000256" key="5">
    <source>
        <dbReference type="SAM" id="MobiDB-lite"/>
    </source>
</evidence>
<feature type="DNA-binding region" description="H-T-H motif" evidence="4">
    <location>
        <begin position="38"/>
        <end position="57"/>
    </location>
</feature>
<evidence type="ECO:0000313" key="7">
    <source>
        <dbReference type="EMBL" id="GAC57113.1"/>
    </source>
</evidence>
<dbReference type="SUPFAM" id="SSF46689">
    <property type="entry name" value="Homeodomain-like"/>
    <property type="match status" value="1"/>
</dbReference>
<dbReference type="Gene3D" id="1.10.357.10">
    <property type="entry name" value="Tetracycline Repressor, domain 2"/>
    <property type="match status" value="1"/>
</dbReference>
<keyword evidence="1" id="KW-0805">Transcription regulation</keyword>
<evidence type="ECO:0000256" key="3">
    <source>
        <dbReference type="ARBA" id="ARBA00023163"/>
    </source>
</evidence>
<evidence type="ECO:0000256" key="4">
    <source>
        <dbReference type="PROSITE-ProRule" id="PRU00335"/>
    </source>
</evidence>
<dbReference type="InterPro" id="IPR050109">
    <property type="entry name" value="HTH-type_TetR-like_transc_reg"/>
</dbReference>
<dbReference type="EMBL" id="BANT01000016">
    <property type="protein sequence ID" value="GAC57113.1"/>
    <property type="molecule type" value="Genomic_DNA"/>
</dbReference>
<feature type="domain" description="HTH tetR-type" evidence="6">
    <location>
        <begin position="15"/>
        <end position="75"/>
    </location>
</feature>